<dbReference type="InterPro" id="IPR003509">
    <property type="entry name" value="UPF0102_YraN-like"/>
</dbReference>
<gene>
    <name evidence="3" type="ORF">OQ497_09500</name>
</gene>
<evidence type="ECO:0000313" key="3">
    <source>
        <dbReference type="EMBL" id="MCX2564193.1"/>
    </source>
</evidence>
<dbReference type="SUPFAM" id="SSF52980">
    <property type="entry name" value="Restriction endonuclease-like"/>
    <property type="match status" value="1"/>
</dbReference>
<proteinExistence type="inferred from homology"/>
<dbReference type="Proteomes" id="UP001301152">
    <property type="component" value="Unassembled WGS sequence"/>
</dbReference>
<dbReference type="RefSeq" id="WP_158092915.1">
    <property type="nucleotide sequence ID" value="NZ_JAERKY010000001.1"/>
</dbReference>
<dbReference type="EMBL" id="JAPIUZ010000004">
    <property type="protein sequence ID" value="MCX2564193.1"/>
    <property type="molecule type" value="Genomic_DNA"/>
</dbReference>
<dbReference type="InterPro" id="IPR011856">
    <property type="entry name" value="tRNA_endonuc-like_dom_sf"/>
</dbReference>
<reference evidence="3 4" key="1">
    <citation type="submission" date="2022-11" db="EMBL/GenBank/DDBJ databases">
        <title>Genome sequencing of Acetobacter type strain.</title>
        <authorList>
            <person name="Heo J."/>
            <person name="Lee D."/>
            <person name="Han B.-H."/>
            <person name="Hong S.-B."/>
            <person name="Kwon S.-W."/>
        </authorList>
    </citation>
    <scope>NUCLEOTIDE SEQUENCE [LARGE SCALE GENOMIC DNA]</scope>
    <source>
        <strain evidence="3 4">KACC 21253</strain>
    </source>
</reference>
<organism evidence="3 4">
    <name type="scientific">Acetobacter thailandicus</name>
    <dbReference type="NCBI Taxonomy" id="1502842"/>
    <lineage>
        <taxon>Bacteria</taxon>
        <taxon>Pseudomonadati</taxon>
        <taxon>Pseudomonadota</taxon>
        <taxon>Alphaproteobacteria</taxon>
        <taxon>Acetobacterales</taxon>
        <taxon>Acetobacteraceae</taxon>
        <taxon>Acetobacter</taxon>
    </lineage>
</organism>
<dbReference type="PANTHER" id="PTHR34039:SF1">
    <property type="entry name" value="UPF0102 PROTEIN YRAN"/>
    <property type="match status" value="1"/>
</dbReference>
<dbReference type="Gene3D" id="3.40.1350.10">
    <property type="match status" value="1"/>
</dbReference>
<evidence type="ECO:0000256" key="2">
    <source>
        <dbReference type="HAMAP-Rule" id="MF_00048"/>
    </source>
</evidence>
<dbReference type="Pfam" id="PF02021">
    <property type="entry name" value="UPF0102"/>
    <property type="match status" value="1"/>
</dbReference>
<sequence>MLTSKDITGSTPGYLKEKRRLNGALAHQSGRQAEHDIKEKLIISGWQILLERARTPCGEIDLVVLKENLLCFIEVKKRRTIEGALCSLRPQQQRRLYKAAEYLLSVYSDWHYENIRFDLIVTDAKGNEYQVKDILREY</sequence>
<dbReference type="InterPro" id="IPR011335">
    <property type="entry name" value="Restrct_endonuc-II-like"/>
</dbReference>
<evidence type="ECO:0000313" key="4">
    <source>
        <dbReference type="Proteomes" id="UP001301152"/>
    </source>
</evidence>
<keyword evidence="4" id="KW-1185">Reference proteome</keyword>
<dbReference type="HAMAP" id="MF_00048">
    <property type="entry name" value="UPF0102"/>
    <property type="match status" value="1"/>
</dbReference>
<name>A0ABT3QFX6_9PROT</name>
<dbReference type="PANTHER" id="PTHR34039">
    <property type="entry name" value="UPF0102 PROTEIN YRAN"/>
    <property type="match status" value="1"/>
</dbReference>
<evidence type="ECO:0000256" key="1">
    <source>
        <dbReference type="ARBA" id="ARBA00006738"/>
    </source>
</evidence>
<comment type="similarity">
    <text evidence="1 2">Belongs to the UPF0102 family.</text>
</comment>
<protein>
    <recommendedName>
        <fullName evidence="2">UPF0102 protein OQ497_09500</fullName>
    </recommendedName>
</protein>
<comment type="caution">
    <text evidence="3">The sequence shown here is derived from an EMBL/GenBank/DDBJ whole genome shotgun (WGS) entry which is preliminary data.</text>
</comment>
<accession>A0ABT3QFX6</accession>